<evidence type="ECO:0000259" key="1">
    <source>
        <dbReference type="Pfam" id="PF09537"/>
    </source>
</evidence>
<dbReference type="InterPro" id="IPR019052">
    <property type="entry name" value="DUF2383"/>
</dbReference>
<accession>A0A285ZSL9</accession>
<dbReference type="EMBL" id="OCMT01000001">
    <property type="protein sequence ID" value="SOD12642.1"/>
    <property type="molecule type" value="Genomic_DNA"/>
</dbReference>
<feature type="domain" description="DUF2383" evidence="1">
    <location>
        <begin position="5"/>
        <end position="116"/>
    </location>
</feature>
<dbReference type="PIRSF" id="PIRSF029477">
    <property type="entry name" value="UCP029477"/>
    <property type="match status" value="1"/>
</dbReference>
<dbReference type="Proteomes" id="UP000219281">
    <property type="component" value="Unassembled WGS sequence"/>
</dbReference>
<dbReference type="Pfam" id="PF09537">
    <property type="entry name" value="DUF2383"/>
    <property type="match status" value="1"/>
</dbReference>
<dbReference type="RefSeq" id="WP_097128887.1">
    <property type="nucleotide sequence ID" value="NZ_OCMT01000001.1"/>
</dbReference>
<proteinExistence type="predicted"/>
<protein>
    <recommendedName>
        <fullName evidence="1">DUF2383 domain-containing protein</fullName>
    </recommendedName>
</protein>
<evidence type="ECO:0000313" key="3">
    <source>
        <dbReference type="Proteomes" id="UP000219281"/>
    </source>
</evidence>
<name>A0A285ZSL9_9SPHI</name>
<dbReference type="InterPro" id="IPR012347">
    <property type="entry name" value="Ferritin-like"/>
</dbReference>
<sequence>MTTKIHLLNELIELNNDRAAGFHKAIKNIDDEMDNGDLKVLFEEFALQSDKFAEELTLIVAANEGEPETGNSVTGSLHRAWIDVKSLFGGTDRESILSEAERGEDIIKNAYHSVIQQNRLSGIAHDTVSAQSVQLDKSHDKIKELRNLAR</sequence>
<organism evidence="2 3">
    <name type="scientific">Pedobacter xixiisoli</name>
    <dbReference type="NCBI Taxonomy" id="1476464"/>
    <lineage>
        <taxon>Bacteria</taxon>
        <taxon>Pseudomonadati</taxon>
        <taxon>Bacteroidota</taxon>
        <taxon>Sphingobacteriia</taxon>
        <taxon>Sphingobacteriales</taxon>
        <taxon>Sphingobacteriaceae</taxon>
        <taxon>Pedobacter</taxon>
    </lineage>
</organism>
<dbReference type="InterPro" id="IPR016920">
    <property type="entry name" value="UCP029477"/>
</dbReference>
<dbReference type="AlphaFoldDB" id="A0A285ZSL9"/>
<dbReference type="Gene3D" id="1.20.1260.10">
    <property type="match status" value="1"/>
</dbReference>
<dbReference type="OrthoDB" id="282393at2"/>
<keyword evidence="3" id="KW-1185">Reference proteome</keyword>
<dbReference type="InterPro" id="IPR011971">
    <property type="entry name" value="CHP02284"/>
</dbReference>
<reference evidence="3" key="1">
    <citation type="submission" date="2017-09" db="EMBL/GenBank/DDBJ databases">
        <authorList>
            <person name="Varghese N."/>
            <person name="Submissions S."/>
        </authorList>
    </citation>
    <scope>NUCLEOTIDE SEQUENCE [LARGE SCALE GENOMIC DNA]</scope>
    <source>
        <strain evidence="3">CGMCC 1.12803</strain>
    </source>
</reference>
<gene>
    <name evidence="2" type="ORF">SAMN06297358_0773</name>
</gene>
<dbReference type="NCBIfam" id="TIGR02284">
    <property type="entry name" value="PA2169 family four-helix-bundle protein"/>
    <property type="match status" value="1"/>
</dbReference>
<evidence type="ECO:0000313" key="2">
    <source>
        <dbReference type="EMBL" id="SOD12642.1"/>
    </source>
</evidence>